<keyword evidence="2" id="KW-1185">Reference proteome</keyword>
<comment type="caution">
    <text evidence="1">The sequence shown here is derived from an EMBL/GenBank/DDBJ whole genome shotgun (WGS) entry which is preliminary data.</text>
</comment>
<dbReference type="Proteomes" id="UP001433508">
    <property type="component" value="Unassembled WGS sequence"/>
</dbReference>
<proteinExistence type="predicted"/>
<sequence>MTSPSTSHSPPGTGKARRGATGGSSGQGHGMPSSGSASTRQRSAIACRYCRRRKIRCYGFDANPADPRCSNCIKFGQPCIFTPVSAMVGVPTGDYASIGNTMSRDDGLPMYQSPQSNTHYSAPHYWPDLHQQHQQHQIPNIASAHPTPVALAPPLTQSKSHSLYVAPPPSFQDLSSTGQSLLPPVLFPSDFPRRQYSTTDPTHYRHSTVRRPGSEVQGVPYHSPPNRTHRLSSISSISSDPGVLVSSPPLAPSVTSILHQAPSYIVLPSPPALSQAVRGSPTSSFDRKVEPSKSPESPRQFGQPVELAEYFHQRPQVSTSSTFSEPPSTRIAYQQQSTPPSRPFAEVPQLDMGQNVASSRASISNLLDPTGETPSSELPGTDRRGLQRSSRSDRR</sequence>
<evidence type="ECO:0000313" key="2">
    <source>
        <dbReference type="Proteomes" id="UP001433508"/>
    </source>
</evidence>
<dbReference type="EMBL" id="MU971335">
    <property type="protein sequence ID" value="KAK9241360.1"/>
    <property type="molecule type" value="Genomic_DNA"/>
</dbReference>
<accession>A0ACC3TCI1</accession>
<protein>
    <submittedName>
        <fullName evidence="1">Uncharacterized protein</fullName>
    </submittedName>
</protein>
<organism evidence="1 2">
    <name type="scientific">Lipomyces kononenkoae</name>
    <name type="common">Yeast</name>
    <dbReference type="NCBI Taxonomy" id="34357"/>
    <lineage>
        <taxon>Eukaryota</taxon>
        <taxon>Fungi</taxon>
        <taxon>Dikarya</taxon>
        <taxon>Ascomycota</taxon>
        <taxon>Saccharomycotina</taxon>
        <taxon>Lipomycetes</taxon>
        <taxon>Lipomycetales</taxon>
        <taxon>Lipomycetaceae</taxon>
        <taxon>Lipomyces</taxon>
    </lineage>
</organism>
<gene>
    <name evidence="1" type="ORF">V1525DRAFT_7981</name>
</gene>
<name>A0ACC3TCI1_LIPKO</name>
<evidence type="ECO:0000313" key="1">
    <source>
        <dbReference type="EMBL" id="KAK9241360.1"/>
    </source>
</evidence>
<reference evidence="2" key="1">
    <citation type="journal article" date="2024" name="Front. Bioeng. Biotechnol.">
        <title>Genome-scale model development and genomic sequencing of the oleaginous clade Lipomyces.</title>
        <authorList>
            <person name="Czajka J.J."/>
            <person name="Han Y."/>
            <person name="Kim J."/>
            <person name="Mondo S.J."/>
            <person name="Hofstad B.A."/>
            <person name="Robles A."/>
            <person name="Haridas S."/>
            <person name="Riley R."/>
            <person name="LaButti K."/>
            <person name="Pangilinan J."/>
            <person name="Andreopoulos W."/>
            <person name="Lipzen A."/>
            <person name="Yan J."/>
            <person name="Wang M."/>
            <person name="Ng V."/>
            <person name="Grigoriev I.V."/>
            <person name="Spatafora J.W."/>
            <person name="Magnuson J.K."/>
            <person name="Baker S.E."/>
            <person name="Pomraning K.R."/>
        </authorList>
    </citation>
    <scope>NUCLEOTIDE SEQUENCE [LARGE SCALE GENOMIC DNA]</scope>
    <source>
        <strain evidence="2">CBS 7786</strain>
    </source>
</reference>